<dbReference type="EMBL" id="JPWV03000200">
    <property type="protein sequence ID" value="KAG2521406.1"/>
    <property type="molecule type" value="Genomic_DNA"/>
</dbReference>
<dbReference type="PANTHER" id="PTHR22595:SF79">
    <property type="entry name" value="CHITINASE 12"/>
    <property type="match status" value="1"/>
</dbReference>
<keyword evidence="8" id="KW-1185">Reference proteome</keyword>
<feature type="domain" description="Glycoside hydrolase family 19 catalytic" evidence="3">
    <location>
        <begin position="351"/>
        <end position="537"/>
    </location>
</feature>
<dbReference type="GO" id="GO:0004568">
    <property type="term" value="F:chitinase activity"/>
    <property type="evidence" value="ECO:0007669"/>
    <property type="project" value="InterPro"/>
</dbReference>
<dbReference type="STRING" id="325452.A0A3R7KHP5"/>
<dbReference type="EMBL" id="MBDN02000236">
    <property type="protein sequence ID" value="RLN77634.1"/>
    <property type="molecule type" value="Genomic_DNA"/>
</dbReference>
<name>A0A3R7KHP5_9STRA</name>
<evidence type="ECO:0000313" key="5">
    <source>
        <dbReference type="EMBL" id="KAG2522566.1"/>
    </source>
</evidence>
<dbReference type="Proteomes" id="UP000785171">
    <property type="component" value="Unassembled WGS sequence"/>
</dbReference>
<dbReference type="EMBL" id="MAYM02000520">
    <property type="protein sequence ID" value="RLN37830.1"/>
    <property type="molecule type" value="Genomic_DNA"/>
</dbReference>
<evidence type="ECO:0000259" key="3">
    <source>
        <dbReference type="Pfam" id="PF00182"/>
    </source>
</evidence>
<protein>
    <recommendedName>
        <fullName evidence="3">Glycoside hydrolase family 19 catalytic domain-containing protein</fullName>
    </recommendedName>
</protein>
<reference evidence="4" key="1">
    <citation type="journal article" date="2015" name="Genom Data">
        <title>Genome sequences of six Phytophthora species associated with forests in New Zealand.</title>
        <authorList>
            <person name="Studholme D.J."/>
            <person name="McDougal R.L."/>
            <person name="Sambles C."/>
            <person name="Hansen E."/>
            <person name="Hardy G."/>
            <person name="Grant M."/>
            <person name="Ganley R.J."/>
            <person name="Williams N.M."/>
        </authorList>
    </citation>
    <scope>NUCLEOTIDE SEQUENCE</scope>
    <source>
        <strain evidence="4">NZFS 2646</strain>
        <strain evidence="5">NZFS 3630</strain>
    </source>
</reference>
<evidence type="ECO:0000313" key="6">
    <source>
        <dbReference type="EMBL" id="RLN37830.1"/>
    </source>
</evidence>
<evidence type="ECO:0000313" key="7">
    <source>
        <dbReference type="EMBL" id="RLN77634.1"/>
    </source>
</evidence>
<dbReference type="GO" id="GO:0006032">
    <property type="term" value="P:chitin catabolic process"/>
    <property type="evidence" value="ECO:0007669"/>
    <property type="project" value="InterPro"/>
</dbReference>
<organism evidence="7 8">
    <name type="scientific">Phytophthora kernoviae</name>
    <dbReference type="NCBI Taxonomy" id="325452"/>
    <lineage>
        <taxon>Eukaryota</taxon>
        <taxon>Sar</taxon>
        <taxon>Stramenopiles</taxon>
        <taxon>Oomycota</taxon>
        <taxon>Peronosporomycetes</taxon>
        <taxon>Peronosporales</taxon>
        <taxon>Peronosporaceae</taxon>
        <taxon>Phytophthora</taxon>
    </lineage>
</organism>
<evidence type="ECO:0000256" key="1">
    <source>
        <dbReference type="ARBA" id="ARBA00022821"/>
    </source>
</evidence>
<dbReference type="InterPro" id="IPR023346">
    <property type="entry name" value="Lysozyme-like_dom_sf"/>
</dbReference>
<proteinExistence type="predicted"/>
<dbReference type="Proteomes" id="UP000792063">
    <property type="component" value="Unassembled WGS sequence"/>
</dbReference>
<gene>
    <name evidence="6" type="ORF">BBI17_006631</name>
    <name evidence="7" type="ORF">BBO99_00006600</name>
    <name evidence="4" type="ORF">JM16_006256</name>
    <name evidence="5" type="ORF">JM18_006057</name>
</gene>
<dbReference type="Pfam" id="PF00182">
    <property type="entry name" value="Glyco_hydro_19"/>
    <property type="match status" value="1"/>
</dbReference>
<dbReference type="CDD" id="cd00325">
    <property type="entry name" value="chitinase_GH19"/>
    <property type="match status" value="1"/>
</dbReference>
<dbReference type="GO" id="GO:0016998">
    <property type="term" value="P:cell wall macromolecule catabolic process"/>
    <property type="evidence" value="ECO:0007669"/>
    <property type="project" value="InterPro"/>
</dbReference>
<dbReference type="InterPro" id="IPR000726">
    <property type="entry name" value="Glyco_hydro_19_cat"/>
</dbReference>
<dbReference type="FunFam" id="3.30.20.10:FF:000001">
    <property type="entry name" value="Endochitinase (Chitinase)"/>
    <property type="match status" value="1"/>
</dbReference>
<dbReference type="Gene3D" id="3.30.20.10">
    <property type="entry name" value="Endochitinase, domain 2"/>
    <property type="match status" value="1"/>
</dbReference>
<dbReference type="Gene3D" id="1.10.530.10">
    <property type="match status" value="1"/>
</dbReference>
<dbReference type="SUPFAM" id="SSF53955">
    <property type="entry name" value="Lysozyme-like"/>
    <property type="match status" value="1"/>
</dbReference>
<dbReference type="Proteomes" id="UP000285883">
    <property type="component" value="Unassembled WGS sequence"/>
</dbReference>
<keyword evidence="2" id="KW-1015">Disulfide bond</keyword>
<evidence type="ECO:0000256" key="2">
    <source>
        <dbReference type="ARBA" id="ARBA00023157"/>
    </source>
</evidence>
<dbReference type="EMBL" id="JPWU03000208">
    <property type="protein sequence ID" value="KAG2522566.1"/>
    <property type="molecule type" value="Genomic_DNA"/>
</dbReference>
<evidence type="ECO:0000313" key="9">
    <source>
        <dbReference type="Proteomes" id="UP000285883"/>
    </source>
</evidence>
<reference evidence="4" key="3">
    <citation type="submission" date="2020-06" db="EMBL/GenBank/DDBJ databases">
        <authorList>
            <person name="Studholme D.J."/>
        </authorList>
    </citation>
    <scope>NUCLEOTIDE SEQUENCE</scope>
    <source>
        <strain evidence="4">NZFS 2646</strain>
        <strain evidence="5">NZFS 3630</strain>
    </source>
</reference>
<reference evidence="8 9" key="2">
    <citation type="submission" date="2018-07" db="EMBL/GenBank/DDBJ databases">
        <title>Genome sequencing of oomycete isolates from Chile give support for New Zealand origin for Phytophthora kernoviae and make available the first Nothophytophthora sp. genome.</title>
        <authorList>
            <person name="Studholme D.J."/>
            <person name="Sanfuentes E."/>
            <person name="Panda P."/>
            <person name="Hill R."/>
            <person name="Sambles C."/>
            <person name="Grant M."/>
            <person name="Williams N.M."/>
            <person name="Mcdougal R.L."/>
        </authorList>
    </citation>
    <scope>NUCLEOTIDE SEQUENCE [LARGE SCALE GENOMIC DNA]</scope>
    <source>
        <strain evidence="6">Chile2</strain>
        <strain evidence="7">Chile4</strain>
    </source>
</reference>
<sequence>MNLRTVAEDLTPQVQQLTQAIKTLQLEKRHQLELDEASQELLEGLQDQINQVEAQQQQQCSVVEVDCKIEKAVKEPLVDVISLSQELRMLISKLQEVQDEHAAELIASKEFVHQRVSAIEDAVESVRTKLARSDEQYHTATQAHTNQVDELNDKLFAIDKELLKLKLALPPTVKAQIPAAFTAQHLTSVVDANRIETPEKGGLSVGLKLDGLATDLEAFHLQIAIDFDLIYVKLKCLWSKLRTVIRSLQHEQLRHSLFHPGALPAARNDLLHKDVVLRTPRVINAIFEFAFFAPSTHKSSEPLTKPTMKFSGTFVTVGCMLSLTNAFCNATDVNFARFFDQDQFQATFPGALELYNFDGLVSAASKYTEFANTGDDDTDKRELAAFLAQTAHECDSFQAAEEYAKDTYTVWQYCDNTTIECASGKRYHGRGPIQLSWNYNYYYAGEALGLDLLANPETVATDNTVTWMTALWFWMTPHVGRVIHDVIADVDGFAASTDIINGGLECGPDAPNTANEQSRIDNFNKMCEALGVEPLGKTSCNA</sequence>
<dbReference type="PANTHER" id="PTHR22595">
    <property type="entry name" value="CHITINASE-RELATED"/>
    <property type="match status" value="1"/>
</dbReference>
<dbReference type="AlphaFoldDB" id="A0A3R7KHP5"/>
<evidence type="ECO:0000313" key="4">
    <source>
        <dbReference type="EMBL" id="KAG2521406.1"/>
    </source>
</evidence>
<keyword evidence="1" id="KW-0611">Plant defense</keyword>
<evidence type="ECO:0000313" key="8">
    <source>
        <dbReference type="Proteomes" id="UP000285624"/>
    </source>
</evidence>
<dbReference type="Proteomes" id="UP000285624">
    <property type="component" value="Unassembled WGS sequence"/>
</dbReference>
<dbReference type="GO" id="GO:0006952">
    <property type="term" value="P:defense response"/>
    <property type="evidence" value="ECO:0007669"/>
    <property type="project" value="UniProtKB-KW"/>
</dbReference>
<accession>A0A3R7KHP5</accession>
<comment type="caution">
    <text evidence="7">The sequence shown here is derived from an EMBL/GenBank/DDBJ whole genome shotgun (WGS) entry which is preliminary data.</text>
</comment>